<feature type="domain" description="Penicillin-binding C-terminal" evidence="11">
    <location>
        <begin position="682"/>
        <end position="770"/>
    </location>
</feature>
<dbReference type="SUPFAM" id="SSF56601">
    <property type="entry name" value="beta-lactamase/transpeptidase-like"/>
    <property type="match status" value="1"/>
</dbReference>
<protein>
    <recommendedName>
        <fullName evidence="7">peptidoglycan glycosyltransferase</fullName>
        <ecNumber evidence="7">2.4.99.28</ecNumber>
    </recommendedName>
</protein>
<dbReference type="GO" id="GO:0008955">
    <property type="term" value="F:peptidoglycan glycosyltransferase activity"/>
    <property type="evidence" value="ECO:0007669"/>
    <property type="project" value="UniProtKB-EC"/>
</dbReference>
<dbReference type="PANTHER" id="PTHR32282">
    <property type="entry name" value="BINDING PROTEIN TRANSPEPTIDASE, PUTATIVE-RELATED"/>
    <property type="match status" value="1"/>
</dbReference>
<dbReference type="GO" id="GO:0008658">
    <property type="term" value="F:penicillin binding"/>
    <property type="evidence" value="ECO:0007669"/>
    <property type="project" value="InterPro"/>
</dbReference>
<dbReference type="EC" id="2.4.99.28" evidence="7"/>
<dbReference type="AlphaFoldDB" id="A0A3B1AC87"/>
<dbReference type="NCBIfam" id="TIGR02073">
    <property type="entry name" value="PBP_1c"/>
    <property type="match status" value="1"/>
</dbReference>
<dbReference type="Pfam" id="PF00912">
    <property type="entry name" value="Transgly"/>
    <property type="match status" value="1"/>
</dbReference>
<evidence type="ECO:0000256" key="6">
    <source>
        <dbReference type="ARBA" id="ARBA00023268"/>
    </source>
</evidence>
<keyword evidence="2" id="KW-0645">Protease</keyword>
<feature type="domain" description="Penicillin-binding protein transpeptidase" evidence="9">
    <location>
        <begin position="294"/>
        <end position="543"/>
    </location>
</feature>
<organism evidence="12">
    <name type="scientific">hydrothermal vent metagenome</name>
    <dbReference type="NCBI Taxonomy" id="652676"/>
    <lineage>
        <taxon>unclassified sequences</taxon>
        <taxon>metagenomes</taxon>
        <taxon>ecological metagenomes</taxon>
    </lineage>
</organism>
<dbReference type="EMBL" id="UOFR01000011">
    <property type="protein sequence ID" value="VAW91414.1"/>
    <property type="molecule type" value="Genomic_DNA"/>
</dbReference>
<dbReference type="GO" id="GO:0006508">
    <property type="term" value="P:proteolysis"/>
    <property type="evidence" value="ECO:0007669"/>
    <property type="project" value="UniProtKB-KW"/>
</dbReference>
<dbReference type="GO" id="GO:0004180">
    <property type="term" value="F:carboxypeptidase activity"/>
    <property type="evidence" value="ECO:0007669"/>
    <property type="project" value="UniProtKB-KW"/>
</dbReference>
<name>A0A3B1AC87_9ZZZZ</name>
<accession>A0A3B1AC87</accession>
<reference evidence="12" key="1">
    <citation type="submission" date="2018-06" db="EMBL/GenBank/DDBJ databases">
        <authorList>
            <person name="Zhirakovskaya E."/>
        </authorList>
    </citation>
    <scope>NUCLEOTIDE SEQUENCE</scope>
</reference>
<dbReference type="GO" id="GO:0009252">
    <property type="term" value="P:peptidoglycan biosynthetic process"/>
    <property type="evidence" value="ECO:0007669"/>
    <property type="project" value="InterPro"/>
</dbReference>
<evidence type="ECO:0000259" key="10">
    <source>
        <dbReference type="Pfam" id="PF00912"/>
    </source>
</evidence>
<dbReference type="Gene3D" id="3.40.710.10">
    <property type="entry name" value="DD-peptidase/beta-lactamase superfamily"/>
    <property type="match status" value="1"/>
</dbReference>
<evidence type="ECO:0000259" key="11">
    <source>
        <dbReference type="Pfam" id="PF06832"/>
    </source>
</evidence>
<keyword evidence="1" id="KW-0121">Carboxypeptidase</keyword>
<dbReference type="Pfam" id="PF00905">
    <property type="entry name" value="Transpeptidase"/>
    <property type="match status" value="1"/>
</dbReference>
<dbReference type="InterPro" id="IPR001264">
    <property type="entry name" value="Glyco_trans_51"/>
</dbReference>
<evidence type="ECO:0000256" key="5">
    <source>
        <dbReference type="ARBA" id="ARBA00022801"/>
    </source>
</evidence>
<evidence type="ECO:0000256" key="7">
    <source>
        <dbReference type="ARBA" id="ARBA00044770"/>
    </source>
</evidence>
<dbReference type="InterPro" id="IPR050396">
    <property type="entry name" value="Glycosyltr_51/Transpeptidase"/>
</dbReference>
<evidence type="ECO:0000256" key="1">
    <source>
        <dbReference type="ARBA" id="ARBA00022645"/>
    </source>
</evidence>
<gene>
    <name evidence="12" type="ORF">MNBD_GAMMA21-897</name>
</gene>
<dbReference type="SUPFAM" id="SSF53955">
    <property type="entry name" value="Lysozyme-like"/>
    <property type="match status" value="1"/>
</dbReference>
<dbReference type="Gene3D" id="1.10.3810.10">
    <property type="entry name" value="Biosynthetic peptidoglycan transglycosylase-like"/>
    <property type="match status" value="1"/>
</dbReference>
<evidence type="ECO:0000256" key="2">
    <source>
        <dbReference type="ARBA" id="ARBA00022670"/>
    </source>
</evidence>
<keyword evidence="4 12" id="KW-0808">Transferase</keyword>
<dbReference type="InterPro" id="IPR001460">
    <property type="entry name" value="PCN-bd_Tpept"/>
</dbReference>
<dbReference type="InterPro" id="IPR023346">
    <property type="entry name" value="Lysozyme-like_dom_sf"/>
</dbReference>
<evidence type="ECO:0000256" key="4">
    <source>
        <dbReference type="ARBA" id="ARBA00022679"/>
    </source>
</evidence>
<dbReference type="InterPro" id="IPR011815">
    <property type="entry name" value="PBP_1c"/>
</dbReference>
<dbReference type="GO" id="GO:0030288">
    <property type="term" value="C:outer membrane-bounded periplasmic space"/>
    <property type="evidence" value="ECO:0007669"/>
    <property type="project" value="TreeGrafter"/>
</dbReference>
<keyword evidence="3 12" id="KW-0328">Glycosyltransferase</keyword>
<evidence type="ECO:0000259" key="9">
    <source>
        <dbReference type="Pfam" id="PF00905"/>
    </source>
</evidence>
<keyword evidence="5" id="KW-0378">Hydrolase</keyword>
<keyword evidence="6" id="KW-0511">Multifunctional enzyme</keyword>
<dbReference type="InterPro" id="IPR009647">
    <property type="entry name" value="PBP_C"/>
</dbReference>
<dbReference type="InterPro" id="IPR012338">
    <property type="entry name" value="Beta-lactam/transpept-like"/>
</dbReference>
<evidence type="ECO:0000256" key="3">
    <source>
        <dbReference type="ARBA" id="ARBA00022676"/>
    </source>
</evidence>
<dbReference type="PANTHER" id="PTHR32282:SF15">
    <property type="entry name" value="PENICILLIN-BINDING PROTEIN 1C"/>
    <property type="match status" value="1"/>
</dbReference>
<dbReference type="InterPro" id="IPR036950">
    <property type="entry name" value="PBP_transglycosylase"/>
</dbReference>
<sequence length="776" mass="88132">MFKRHLIVITVVIASIFYWQCLPQPLFDKSVSTVLLDRNNQLLSAHIATDEQWRFPTISKVPEKFEQAILTFEDKRFNYHPGVDPMAMARALYLNISNWRTVSGGSTISMQVIRLARDNPSRTVWEKLKEVILATRLEFSYSKDEILALYASNAPYGGNVVGLEAASWRYFGRTPEQLSWAENATLAVLPNSPALIHPGRNRSRLKAKRDALLASLYENKILTDIEYKLAVLEPLPIKPKPIPHHAPHLLSTLMRDNDSARIKTTLLRTEQIKIERLMLHHAKYLSLRDIHNLAALVVDNDTFEVVAYVGNSQFGKYSEHGHAIDIIHRPRSSGSILKPLLYARMIQSGEILPDTLIADMPTQYSGYMPENYDREYRGAVPAKLALARSLNVPAVRMLRQHGVSRFYNYLQKTGMRSLSRPADDYGLTLILGGAEANLWDMASIYANLAATAKLDRYELDARYKKIRVNASEKAGQGNRSQISPATAWLTMKALMEVSRPGTENHWREFNSSRKVAWKTGTSFGLRDAWAIGSDTRYTVAVWVGNASGEGIAGLTGVSSAAPIMFDIFNKLDKPEQDFRAPLHLMKRVQICKDNGYLSNANCASKEVWIPRESHFQKTSPHHRYVHLDKNKQWQVNSRCESVNNMKHVSWFELPPGQAYYYKQTHSQYRPLPKLRADCRATIASQQHGPIDILYPLPGTRIYIPTDLASQKSRTIFEAVHRQSSATLFWHLDEKYLGATENFHNLALNIKPGKHVLTVVDDNGFRVSRRFEVLGRN</sequence>
<feature type="domain" description="Glycosyl transferase family 51" evidence="10">
    <location>
        <begin position="48"/>
        <end position="215"/>
    </location>
</feature>
<comment type="catalytic activity">
    <reaction evidence="8">
        <text>[GlcNAc-(1-&gt;4)-Mur2Ac(oyl-L-Ala-gamma-D-Glu-L-Lys-D-Ala-D-Ala)](n)-di-trans,octa-cis-undecaprenyl diphosphate + beta-D-GlcNAc-(1-&gt;4)-Mur2Ac(oyl-L-Ala-gamma-D-Glu-L-Lys-D-Ala-D-Ala)-di-trans,octa-cis-undecaprenyl diphosphate = [GlcNAc-(1-&gt;4)-Mur2Ac(oyl-L-Ala-gamma-D-Glu-L-Lys-D-Ala-D-Ala)](n+1)-di-trans,octa-cis-undecaprenyl diphosphate + di-trans,octa-cis-undecaprenyl diphosphate + H(+)</text>
        <dbReference type="Rhea" id="RHEA:23708"/>
        <dbReference type="Rhea" id="RHEA-COMP:9602"/>
        <dbReference type="Rhea" id="RHEA-COMP:9603"/>
        <dbReference type="ChEBI" id="CHEBI:15378"/>
        <dbReference type="ChEBI" id="CHEBI:58405"/>
        <dbReference type="ChEBI" id="CHEBI:60033"/>
        <dbReference type="ChEBI" id="CHEBI:78435"/>
        <dbReference type="EC" id="2.4.99.28"/>
    </reaction>
</comment>
<evidence type="ECO:0000313" key="12">
    <source>
        <dbReference type="EMBL" id="VAW91414.1"/>
    </source>
</evidence>
<dbReference type="Pfam" id="PF06832">
    <property type="entry name" value="BiPBP_C"/>
    <property type="match status" value="1"/>
</dbReference>
<proteinExistence type="predicted"/>
<evidence type="ECO:0000256" key="8">
    <source>
        <dbReference type="ARBA" id="ARBA00049902"/>
    </source>
</evidence>